<dbReference type="GO" id="GO:0032267">
    <property type="term" value="F:tRNA(Ile)-lysidine synthase activity"/>
    <property type="evidence" value="ECO:0007669"/>
    <property type="project" value="UniProtKB-EC"/>
</dbReference>
<dbReference type="HAMAP" id="MF_01161">
    <property type="entry name" value="tRNA_Ile_lys_synt"/>
    <property type="match status" value="1"/>
</dbReference>
<accession>A0A1G7IX49</accession>
<dbReference type="NCBIfam" id="TIGR02432">
    <property type="entry name" value="lysidine_TilS_N"/>
    <property type="match status" value="1"/>
</dbReference>
<dbReference type="Pfam" id="PF01171">
    <property type="entry name" value="ATP_bind_3"/>
    <property type="match status" value="1"/>
</dbReference>
<dbReference type="STRING" id="1123285.SAMN05660235_00693"/>
<dbReference type="InterPro" id="IPR012796">
    <property type="entry name" value="Lysidine-tRNA-synth_C"/>
</dbReference>
<comment type="function">
    <text evidence="8">Ligates lysine onto the cytidine present at position 34 of the AUA codon-specific tRNA(Ile) that contains the anticodon CAU, in an ATP-dependent manner. Cytidine is converted to lysidine, thus changing the amino acid specificity of the tRNA from methionine to isoleucine.</text>
</comment>
<dbReference type="NCBIfam" id="TIGR02433">
    <property type="entry name" value="lysidine_TilS_C"/>
    <property type="match status" value="1"/>
</dbReference>
<dbReference type="InterPro" id="IPR015262">
    <property type="entry name" value="tRNA_Ile_lys_synt_subst-bd"/>
</dbReference>
<evidence type="ECO:0000256" key="6">
    <source>
        <dbReference type="ARBA" id="ARBA00022840"/>
    </source>
</evidence>
<keyword evidence="3 8" id="KW-0436">Ligase</keyword>
<proteinExistence type="inferred from homology"/>
<dbReference type="InterPro" id="IPR012094">
    <property type="entry name" value="tRNA_Ile_lys_synt"/>
</dbReference>
<keyword evidence="6 8" id="KW-0067">ATP-binding</keyword>
<evidence type="ECO:0000256" key="5">
    <source>
        <dbReference type="ARBA" id="ARBA00022741"/>
    </source>
</evidence>
<evidence type="ECO:0000256" key="8">
    <source>
        <dbReference type="HAMAP-Rule" id="MF_01161"/>
    </source>
</evidence>
<dbReference type="Pfam" id="PF09179">
    <property type="entry name" value="TilS"/>
    <property type="match status" value="1"/>
</dbReference>
<dbReference type="PANTHER" id="PTHR43033">
    <property type="entry name" value="TRNA(ILE)-LYSIDINE SYNTHASE-RELATED"/>
    <property type="match status" value="1"/>
</dbReference>
<dbReference type="Proteomes" id="UP000243333">
    <property type="component" value="Unassembled WGS sequence"/>
</dbReference>
<dbReference type="GO" id="GO:0005737">
    <property type="term" value="C:cytoplasm"/>
    <property type="evidence" value="ECO:0007669"/>
    <property type="project" value="UniProtKB-SubCell"/>
</dbReference>
<dbReference type="PANTHER" id="PTHR43033:SF1">
    <property type="entry name" value="TRNA(ILE)-LYSIDINE SYNTHASE-RELATED"/>
    <property type="match status" value="1"/>
</dbReference>
<dbReference type="SMART" id="SM00977">
    <property type="entry name" value="TilS_C"/>
    <property type="match status" value="1"/>
</dbReference>
<reference evidence="11" key="1">
    <citation type="submission" date="2016-10" db="EMBL/GenBank/DDBJ databases">
        <authorList>
            <person name="Varghese N."/>
            <person name="Submissions S."/>
        </authorList>
    </citation>
    <scope>NUCLEOTIDE SEQUENCE [LARGE SCALE GENOMIC DNA]</scope>
    <source>
        <strain evidence="11">DSM 23256</strain>
    </source>
</reference>
<evidence type="ECO:0000259" key="9">
    <source>
        <dbReference type="SMART" id="SM00977"/>
    </source>
</evidence>
<feature type="binding site" evidence="8">
    <location>
        <begin position="27"/>
        <end position="32"/>
    </location>
    <ligand>
        <name>ATP</name>
        <dbReference type="ChEBI" id="CHEBI:30616"/>
    </ligand>
</feature>
<dbReference type="SUPFAM" id="SSF82829">
    <property type="entry name" value="MesJ substrate recognition domain-like"/>
    <property type="match status" value="1"/>
</dbReference>
<organism evidence="10 11">
    <name type="scientific">Sporolituus thermophilus DSM 23256</name>
    <dbReference type="NCBI Taxonomy" id="1123285"/>
    <lineage>
        <taxon>Bacteria</taxon>
        <taxon>Bacillati</taxon>
        <taxon>Bacillota</taxon>
        <taxon>Negativicutes</taxon>
        <taxon>Selenomonadales</taxon>
        <taxon>Sporomusaceae</taxon>
        <taxon>Sporolituus</taxon>
    </lineage>
</organism>
<keyword evidence="4 8" id="KW-0819">tRNA processing</keyword>
<comment type="subcellular location">
    <subcellularLocation>
        <location evidence="1 8">Cytoplasm</location>
    </subcellularLocation>
</comment>
<dbReference type="EC" id="6.3.4.19" evidence="8"/>
<dbReference type="Pfam" id="PF11734">
    <property type="entry name" value="TilS_C"/>
    <property type="match status" value="1"/>
</dbReference>
<comment type="domain">
    <text evidence="8">The N-terminal region contains the highly conserved SGGXDS motif, predicted to be a P-loop motif involved in ATP binding.</text>
</comment>
<evidence type="ECO:0000256" key="3">
    <source>
        <dbReference type="ARBA" id="ARBA00022598"/>
    </source>
</evidence>
<dbReference type="GO" id="GO:0005524">
    <property type="term" value="F:ATP binding"/>
    <property type="evidence" value="ECO:0007669"/>
    <property type="project" value="UniProtKB-UniRule"/>
</dbReference>
<feature type="domain" description="Lysidine-tRNA(Ile) synthetase C-terminal" evidence="9">
    <location>
        <begin position="387"/>
        <end position="459"/>
    </location>
</feature>
<evidence type="ECO:0000256" key="1">
    <source>
        <dbReference type="ARBA" id="ARBA00004496"/>
    </source>
</evidence>
<dbReference type="InterPro" id="IPR014729">
    <property type="entry name" value="Rossmann-like_a/b/a_fold"/>
</dbReference>
<dbReference type="OrthoDB" id="9807403at2"/>
<protein>
    <recommendedName>
        <fullName evidence="8">tRNA(Ile)-lysidine synthase</fullName>
        <ecNumber evidence="8">6.3.4.19</ecNumber>
    </recommendedName>
    <alternativeName>
        <fullName evidence="8">tRNA(Ile)-2-lysyl-cytidine synthase</fullName>
    </alternativeName>
    <alternativeName>
        <fullName evidence="8">tRNA(Ile)-lysidine synthetase</fullName>
    </alternativeName>
</protein>
<evidence type="ECO:0000313" key="10">
    <source>
        <dbReference type="EMBL" id="SDF17124.1"/>
    </source>
</evidence>
<dbReference type="SUPFAM" id="SSF56037">
    <property type="entry name" value="PheT/TilS domain"/>
    <property type="match status" value="1"/>
</dbReference>
<evidence type="ECO:0000256" key="2">
    <source>
        <dbReference type="ARBA" id="ARBA00022490"/>
    </source>
</evidence>
<dbReference type="Gene3D" id="1.20.59.20">
    <property type="match status" value="1"/>
</dbReference>
<dbReference type="InterPro" id="IPR011063">
    <property type="entry name" value="TilS/TtcA_N"/>
</dbReference>
<dbReference type="Gene3D" id="3.40.50.620">
    <property type="entry name" value="HUPs"/>
    <property type="match status" value="1"/>
</dbReference>
<dbReference type="RefSeq" id="WP_093688144.1">
    <property type="nucleotide sequence ID" value="NZ_FNBU01000003.1"/>
</dbReference>
<dbReference type="GO" id="GO:0006400">
    <property type="term" value="P:tRNA modification"/>
    <property type="evidence" value="ECO:0007669"/>
    <property type="project" value="UniProtKB-UniRule"/>
</dbReference>
<dbReference type="SUPFAM" id="SSF52402">
    <property type="entry name" value="Adenine nucleotide alpha hydrolases-like"/>
    <property type="match status" value="1"/>
</dbReference>
<dbReference type="AlphaFoldDB" id="A0A1G7IX49"/>
<evidence type="ECO:0000256" key="7">
    <source>
        <dbReference type="ARBA" id="ARBA00048539"/>
    </source>
</evidence>
<gene>
    <name evidence="8" type="primary">tilS</name>
    <name evidence="10" type="ORF">SAMN05660235_00693</name>
</gene>
<dbReference type="CDD" id="cd01992">
    <property type="entry name" value="TilS_N"/>
    <property type="match status" value="1"/>
</dbReference>
<comment type="catalytic activity">
    <reaction evidence="7 8">
        <text>cytidine(34) in tRNA(Ile2) + L-lysine + ATP = lysidine(34) in tRNA(Ile2) + AMP + diphosphate + H(+)</text>
        <dbReference type="Rhea" id="RHEA:43744"/>
        <dbReference type="Rhea" id="RHEA-COMP:10625"/>
        <dbReference type="Rhea" id="RHEA-COMP:10670"/>
        <dbReference type="ChEBI" id="CHEBI:15378"/>
        <dbReference type="ChEBI" id="CHEBI:30616"/>
        <dbReference type="ChEBI" id="CHEBI:32551"/>
        <dbReference type="ChEBI" id="CHEBI:33019"/>
        <dbReference type="ChEBI" id="CHEBI:82748"/>
        <dbReference type="ChEBI" id="CHEBI:83665"/>
        <dbReference type="ChEBI" id="CHEBI:456215"/>
        <dbReference type="EC" id="6.3.4.19"/>
    </reaction>
</comment>
<keyword evidence="2 8" id="KW-0963">Cytoplasm</keyword>
<name>A0A1G7IX49_9FIRM</name>
<keyword evidence="5 8" id="KW-0547">Nucleotide-binding</keyword>
<dbReference type="EMBL" id="FNBU01000003">
    <property type="protein sequence ID" value="SDF17124.1"/>
    <property type="molecule type" value="Genomic_DNA"/>
</dbReference>
<comment type="similarity">
    <text evidence="8">Belongs to the tRNA(Ile)-lysidine synthase family.</text>
</comment>
<keyword evidence="11" id="KW-1185">Reference proteome</keyword>
<evidence type="ECO:0000256" key="4">
    <source>
        <dbReference type="ARBA" id="ARBA00022694"/>
    </source>
</evidence>
<dbReference type="InterPro" id="IPR012795">
    <property type="entry name" value="tRNA_Ile_lys_synt_N"/>
</dbReference>
<sequence length="469" mass="51194">MLLTKVKTWVERHRLLTAGDRVVAACSGGPDSLALVHILHRLQPAYGFDLVVAHVDHMLRGAESAREAEFVRAFCRQLGLDCRVTAIDVPRVRAERGGSTEEVARALRYAFLRQVADSLGGAKIATGHHRDDQAETVLINFLRGAGPRGLRGMQPAAAGIIRPLLSVTRQEIEAYCAAAGLTPCLDSSNLHTDYLRNRVRLELLPLLAREYNPAIGENLARLAEIMADQHDFLRQCAADAYTHVARETEGRLALDSTALAALPAALRREVLRLAIEKKRGSLTGISFWHVEKLLEMALAGKVGSLFTLPGGLSFVRTYDGLATVDHTEDGARAAVGIAPPGRALTVPGVTEVPELGLIVVAALHDARPAASGRLTAVFDWQALSPPLVVRTRVAGDRFWPAGMQGSKKLKEFFIDAKVPRTERDYVPLICDQDGILWVAGYRQSARGRPDGATRRFLQLTLIRQEEITC</sequence>
<evidence type="ECO:0000313" key="11">
    <source>
        <dbReference type="Proteomes" id="UP000243333"/>
    </source>
</evidence>